<reference evidence="2 3" key="1">
    <citation type="submission" date="2020-03" db="EMBL/GenBank/DDBJ databases">
        <title>Soil Listeria distribution.</title>
        <authorList>
            <person name="Liao J."/>
            <person name="Wiedmann M."/>
        </authorList>
    </citation>
    <scope>NUCLEOTIDE SEQUENCE [LARGE SCALE GENOMIC DNA]</scope>
    <source>
        <strain evidence="2 3">FSL L7-1829</strain>
    </source>
</reference>
<feature type="transmembrane region" description="Helical" evidence="1">
    <location>
        <begin position="21"/>
        <end position="41"/>
    </location>
</feature>
<keyword evidence="1" id="KW-1133">Transmembrane helix</keyword>
<feature type="transmembrane region" description="Helical" evidence="1">
    <location>
        <begin position="53"/>
        <end position="73"/>
    </location>
</feature>
<name>A0A7X0W4L8_LISWE</name>
<dbReference type="AlphaFoldDB" id="A0A7X0W4L8"/>
<dbReference type="Proteomes" id="UP000522007">
    <property type="component" value="Unassembled WGS sequence"/>
</dbReference>
<dbReference type="EMBL" id="JAAROP010000002">
    <property type="protein sequence ID" value="MBC1322197.1"/>
    <property type="molecule type" value="Genomic_DNA"/>
</dbReference>
<keyword evidence="1" id="KW-0812">Transmembrane</keyword>
<evidence type="ECO:0000256" key="1">
    <source>
        <dbReference type="SAM" id="Phobius"/>
    </source>
</evidence>
<sequence length="152" mass="17814">MNDTVKKQLAQHITSRLLWELSPYITAFILVPCICISMIFFTEQLERLVNSPILFGLTILGLPLSCCLISWMINVKWLWKDRKEIQQFAETTYDEKLVKLYTIASIFYVCVLTIPFAIGLRWCMRRVVKDKVKPNTMSAFLNEKYLNERGLK</sequence>
<accession>A0A7X0W4L8</accession>
<evidence type="ECO:0000313" key="2">
    <source>
        <dbReference type="EMBL" id="MBC1322197.1"/>
    </source>
</evidence>
<protein>
    <submittedName>
        <fullName evidence="2">Uncharacterized protein</fullName>
    </submittedName>
</protein>
<organism evidence="2 3">
    <name type="scientific">Listeria welshimeri</name>
    <dbReference type="NCBI Taxonomy" id="1643"/>
    <lineage>
        <taxon>Bacteria</taxon>
        <taxon>Bacillati</taxon>
        <taxon>Bacillota</taxon>
        <taxon>Bacilli</taxon>
        <taxon>Bacillales</taxon>
        <taxon>Listeriaceae</taxon>
        <taxon>Listeria</taxon>
    </lineage>
</organism>
<feature type="transmembrane region" description="Helical" evidence="1">
    <location>
        <begin position="100"/>
        <end position="123"/>
    </location>
</feature>
<keyword evidence="1" id="KW-0472">Membrane</keyword>
<gene>
    <name evidence="2" type="ORF">HB853_04490</name>
</gene>
<comment type="caution">
    <text evidence="2">The sequence shown here is derived from an EMBL/GenBank/DDBJ whole genome shotgun (WGS) entry which is preliminary data.</text>
</comment>
<proteinExistence type="predicted"/>
<evidence type="ECO:0000313" key="3">
    <source>
        <dbReference type="Proteomes" id="UP000522007"/>
    </source>
</evidence>